<feature type="non-terminal residue" evidence="1">
    <location>
        <position position="146"/>
    </location>
</feature>
<evidence type="ECO:0000313" key="1">
    <source>
        <dbReference type="EMBL" id="TFK22072.1"/>
    </source>
</evidence>
<protein>
    <recommendedName>
        <fullName evidence="3">Endonuclease/exonuclease/phosphatase domain-containing protein</fullName>
    </recommendedName>
</protein>
<sequence>TCPDNVFVSEVYIDKLVQCKVLDNTVPKADHSPIAMELDVSVDHWEEKPKPDFRATDWERFGKQLRKELKGLGEPRELRTTGELERVVERLEEVMMKVIKEVVPVRRPGGGQKIWWSKELGERRKEMRRMAEKAKQWRYTPAHPIH</sequence>
<reference evidence="1 2" key="1">
    <citation type="journal article" date="2019" name="Nat. Ecol. Evol.">
        <title>Megaphylogeny resolves global patterns of mushroom evolution.</title>
        <authorList>
            <person name="Varga T."/>
            <person name="Krizsan K."/>
            <person name="Foldi C."/>
            <person name="Dima B."/>
            <person name="Sanchez-Garcia M."/>
            <person name="Sanchez-Ramirez S."/>
            <person name="Szollosi G.J."/>
            <person name="Szarkandi J.G."/>
            <person name="Papp V."/>
            <person name="Albert L."/>
            <person name="Andreopoulos W."/>
            <person name="Angelini C."/>
            <person name="Antonin V."/>
            <person name="Barry K.W."/>
            <person name="Bougher N.L."/>
            <person name="Buchanan P."/>
            <person name="Buyck B."/>
            <person name="Bense V."/>
            <person name="Catcheside P."/>
            <person name="Chovatia M."/>
            <person name="Cooper J."/>
            <person name="Damon W."/>
            <person name="Desjardin D."/>
            <person name="Finy P."/>
            <person name="Geml J."/>
            <person name="Haridas S."/>
            <person name="Hughes K."/>
            <person name="Justo A."/>
            <person name="Karasinski D."/>
            <person name="Kautmanova I."/>
            <person name="Kiss B."/>
            <person name="Kocsube S."/>
            <person name="Kotiranta H."/>
            <person name="LaButti K.M."/>
            <person name="Lechner B.E."/>
            <person name="Liimatainen K."/>
            <person name="Lipzen A."/>
            <person name="Lukacs Z."/>
            <person name="Mihaltcheva S."/>
            <person name="Morgado L.N."/>
            <person name="Niskanen T."/>
            <person name="Noordeloos M.E."/>
            <person name="Ohm R.A."/>
            <person name="Ortiz-Santana B."/>
            <person name="Ovrebo C."/>
            <person name="Racz N."/>
            <person name="Riley R."/>
            <person name="Savchenko A."/>
            <person name="Shiryaev A."/>
            <person name="Soop K."/>
            <person name="Spirin V."/>
            <person name="Szebenyi C."/>
            <person name="Tomsovsky M."/>
            <person name="Tulloss R.E."/>
            <person name="Uehling J."/>
            <person name="Grigoriev I.V."/>
            <person name="Vagvolgyi C."/>
            <person name="Papp T."/>
            <person name="Martin F.M."/>
            <person name="Miettinen O."/>
            <person name="Hibbett D.S."/>
            <person name="Nagy L.G."/>
        </authorList>
    </citation>
    <scope>NUCLEOTIDE SEQUENCE [LARGE SCALE GENOMIC DNA]</scope>
    <source>
        <strain evidence="1 2">CBS 121175</strain>
    </source>
</reference>
<proteinExistence type="predicted"/>
<evidence type="ECO:0008006" key="3">
    <source>
        <dbReference type="Google" id="ProtNLM"/>
    </source>
</evidence>
<dbReference type="AlphaFoldDB" id="A0A5C3KP38"/>
<dbReference type="Proteomes" id="UP000307440">
    <property type="component" value="Unassembled WGS sequence"/>
</dbReference>
<keyword evidence="2" id="KW-1185">Reference proteome</keyword>
<name>A0A5C3KP38_COPMA</name>
<dbReference type="EMBL" id="ML210250">
    <property type="protein sequence ID" value="TFK22072.1"/>
    <property type="molecule type" value="Genomic_DNA"/>
</dbReference>
<organism evidence="1 2">
    <name type="scientific">Coprinopsis marcescibilis</name>
    <name type="common">Agaric fungus</name>
    <name type="synonym">Psathyrella marcescibilis</name>
    <dbReference type="NCBI Taxonomy" id="230819"/>
    <lineage>
        <taxon>Eukaryota</taxon>
        <taxon>Fungi</taxon>
        <taxon>Dikarya</taxon>
        <taxon>Basidiomycota</taxon>
        <taxon>Agaricomycotina</taxon>
        <taxon>Agaricomycetes</taxon>
        <taxon>Agaricomycetidae</taxon>
        <taxon>Agaricales</taxon>
        <taxon>Agaricineae</taxon>
        <taxon>Psathyrellaceae</taxon>
        <taxon>Coprinopsis</taxon>
    </lineage>
</organism>
<dbReference type="OrthoDB" id="3261136at2759"/>
<evidence type="ECO:0000313" key="2">
    <source>
        <dbReference type="Proteomes" id="UP000307440"/>
    </source>
</evidence>
<gene>
    <name evidence="1" type="ORF">FA15DRAFT_548866</name>
</gene>
<accession>A0A5C3KP38</accession>
<feature type="non-terminal residue" evidence="1">
    <location>
        <position position="1"/>
    </location>
</feature>